<keyword evidence="3" id="KW-0496">Mitochondrion</keyword>
<organism evidence="6 7">
    <name type="scientific">Lymnaea stagnalis</name>
    <name type="common">Great pond snail</name>
    <name type="synonym">Helix stagnalis</name>
    <dbReference type="NCBI Taxonomy" id="6523"/>
    <lineage>
        <taxon>Eukaryota</taxon>
        <taxon>Metazoa</taxon>
        <taxon>Spiralia</taxon>
        <taxon>Lophotrochozoa</taxon>
        <taxon>Mollusca</taxon>
        <taxon>Gastropoda</taxon>
        <taxon>Heterobranchia</taxon>
        <taxon>Euthyneura</taxon>
        <taxon>Panpulmonata</taxon>
        <taxon>Hygrophila</taxon>
        <taxon>Lymnaeoidea</taxon>
        <taxon>Lymnaeidae</taxon>
        <taxon>Lymnaea</taxon>
    </lineage>
</organism>
<dbReference type="Pfam" id="PF05193">
    <property type="entry name" value="Peptidase_M16_C"/>
    <property type="match status" value="1"/>
</dbReference>
<evidence type="ECO:0000313" key="7">
    <source>
        <dbReference type="Proteomes" id="UP001497497"/>
    </source>
</evidence>
<evidence type="ECO:0000259" key="4">
    <source>
        <dbReference type="Pfam" id="PF00675"/>
    </source>
</evidence>
<keyword evidence="2" id="KW-0809">Transit peptide</keyword>
<dbReference type="EMBL" id="CAXITT010000036">
    <property type="protein sequence ID" value="CAL1528690.1"/>
    <property type="molecule type" value="Genomic_DNA"/>
</dbReference>
<dbReference type="Gene3D" id="3.30.830.10">
    <property type="entry name" value="Metalloenzyme, LuxS/M16 peptidase-like"/>
    <property type="match status" value="2"/>
</dbReference>
<keyword evidence="7" id="KW-1185">Reference proteome</keyword>
<dbReference type="SUPFAM" id="SSF63411">
    <property type="entry name" value="LuxS/MPP-like metallohydrolase"/>
    <property type="match status" value="2"/>
</dbReference>
<evidence type="ECO:0000259" key="5">
    <source>
        <dbReference type="Pfam" id="PF05193"/>
    </source>
</evidence>
<dbReference type="GO" id="GO:0016020">
    <property type="term" value="C:membrane"/>
    <property type="evidence" value="ECO:0007669"/>
    <property type="project" value="UniProtKB-ARBA"/>
</dbReference>
<name>A0AAV2H511_LYMST</name>
<dbReference type="GO" id="GO:0046872">
    <property type="term" value="F:metal ion binding"/>
    <property type="evidence" value="ECO:0007669"/>
    <property type="project" value="InterPro"/>
</dbReference>
<reference evidence="6 7" key="1">
    <citation type="submission" date="2024-04" db="EMBL/GenBank/DDBJ databases">
        <authorList>
            <consortium name="Genoscope - CEA"/>
            <person name="William W."/>
        </authorList>
    </citation>
    <scope>NUCLEOTIDE SEQUENCE [LARGE SCALE GENOMIC DNA]</scope>
</reference>
<evidence type="ECO:0000313" key="6">
    <source>
        <dbReference type="EMBL" id="CAL1528690.1"/>
    </source>
</evidence>
<dbReference type="AlphaFoldDB" id="A0AAV2H511"/>
<dbReference type="GO" id="GO:0005739">
    <property type="term" value="C:mitochondrion"/>
    <property type="evidence" value="ECO:0007669"/>
    <property type="project" value="UniProtKB-SubCell"/>
</dbReference>
<feature type="domain" description="Peptidase M16 N-terminal" evidence="4">
    <location>
        <begin position="52"/>
        <end position="196"/>
    </location>
</feature>
<dbReference type="PANTHER" id="PTHR11851">
    <property type="entry name" value="METALLOPROTEASE"/>
    <property type="match status" value="1"/>
</dbReference>
<evidence type="ECO:0000256" key="3">
    <source>
        <dbReference type="ARBA" id="ARBA00023128"/>
    </source>
</evidence>
<proteinExistence type="predicted"/>
<protein>
    <submittedName>
        <fullName evidence="6">Uncharacterized protein</fullName>
    </submittedName>
</protein>
<evidence type="ECO:0000256" key="2">
    <source>
        <dbReference type="ARBA" id="ARBA00022946"/>
    </source>
</evidence>
<evidence type="ECO:0000256" key="1">
    <source>
        <dbReference type="ARBA" id="ARBA00004173"/>
    </source>
</evidence>
<dbReference type="Proteomes" id="UP001497497">
    <property type="component" value="Unassembled WGS sequence"/>
</dbReference>
<comment type="subcellular location">
    <subcellularLocation>
        <location evidence="1">Mitochondrion</location>
    </subcellularLocation>
</comment>
<dbReference type="InterPro" id="IPR011249">
    <property type="entry name" value="Metalloenz_LuxS/M16"/>
</dbReference>
<sequence length="476" mass="51321">MATGLARPITRSLKGRLYATSAATKLHAGADEKEPLCFVKKLKNGITVGSIESKSPVSRLAVVVSAGSRNESEESLGVSHVLRHLTKLRTTNLSSLGITRSSLQLGSDITVLSGREYLYFKSGVTRNCAGKIVEILKELTTKTKIVNWEFDDLLNDPNGLKLDLAILKTQPQILAVEALHTAAFRNTLGRSLYAPEFMVGKYTPEQVQQYINKYFSAGRLALVGVGIDQEELEEFGQTFEPYQAVNVPQQQAVYYGGELRDNSGGELSYVALACGGPRQFLKSSKAKKEKQPEPSLGQTSKDLLPSEVLKHILGTGPHIKYSSGTATSALGKAVLQATDSPFAVSSFSANYTDAGLFGFTAVAPKSEIEKVVRAAASQMRTILSSGVSEADVSRAKNQLKAEICMNFENPDNLLAWLGEQSLNADHILTPHEIYGMVDKITTADVNNVAKKISNSKPSLGAAGNTSNVPYLDSIFS</sequence>
<accession>A0AAV2H511</accession>
<comment type="caution">
    <text evidence="6">The sequence shown here is derived from an EMBL/GenBank/DDBJ whole genome shotgun (WGS) entry which is preliminary data.</text>
</comment>
<dbReference type="InterPro" id="IPR050361">
    <property type="entry name" value="MPP/UQCRC_Complex"/>
</dbReference>
<dbReference type="InterPro" id="IPR011765">
    <property type="entry name" value="Pept_M16_N"/>
</dbReference>
<feature type="domain" description="Peptidase M16 C-terminal" evidence="5">
    <location>
        <begin position="202"/>
        <end position="399"/>
    </location>
</feature>
<dbReference type="InterPro" id="IPR007863">
    <property type="entry name" value="Peptidase_M16_C"/>
</dbReference>
<dbReference type="Pfam" id="PF00675">
    <property type="entry name" value="Peptidase_M16"/>
    <property type="match status" value="1"/>
</dbReference>
<dbReference type="PANTHER" id="PTHR11851:SF226">
    <property type="entry name" value="CYTOCHROME B-C1 COMPLEX SUBUNIT 2, MITOCHONDRIAL"/>
    <property type="match status" value="1"/>
</dbReference>
<dbReference type="FunFam" id="3.30.830.10:FF:000039">
    <property type="entry name" value="Ubiquinol-cytochrome c reductase core subunit 2"/>
    <property type="match status" value="1"/>
</dbReference>
<gene>
    <name evidence="6" type="ORF">GSLYS_00002860001</name>
</gene>
<dbReference type="FunFam" id="3.30.830.10:FF:000021">
    <property type="entry name" value="Cytochrome b-c1 complex subunit 2"/>
    <property type="match status" value="1"/>
</dbReference>